<dbReference type="PANTHER" id="PTHR44229:SF4">
    <property type="entry name" value="15-HYDROXYPROSTAGLANDIN DEHYDROGENASE [NAD(+)]"/>
    <property type="match status" value="1"/>
</dbReference>
<name>A0A178CUK7_9EURO</name>
<dbReference type="GO" id="GO:0005737">
    <property type="term" value="C:cytoplasm"/>
    <property type="evidence" value="ECO:0007669"/>
    <property type="project" value="TreeGrafter"/>
</dbReference>
<dbReference type="PANTHER" id="PTHR44229">
    <property type="entry name" value="15-HYDROXYPROSTAGLANDIN DEHYDROGENASE [NAD(+)]"/>
    <property type="match status" value="1"/>
</dbReference>
<dbReference type="OrthoDB" id="37659at2759"/>
<protein>
    <submittedName>
        <fullName evidence="3">Uncharacterized protein</fullName>
    </submittedName>
</protein>
<dbReference type="SUPFAM" id="SSF51735">
    <property type="entry name" value="NAD(P)-binding Rossmann-fold domains"/>
    <property type="match status" value="1"/>
</dbReference>
<evidence type="ECO:0000256" key="1">
    <source>
        <dbReference type="ARBA" id="ARBA00006484"/>
    </source>
</evidence>
<dbReference type="InterPro" id="IPR002347">
    <property type="entry name" value="SDR_fam"/>
</dbReference>
<evidence type="ECO:0000313" key="3">
    <source>
        <dbReference type="EMBL" id="OAL33549.1"/>
    </source>
</evidence>
<organism evidence="3 4">
    <name type="scientific">Fonsecaea nubica</name>
    <dbReference type="NCBI Taxonomy" id="856822"/>
    <lineage>
        <taxon>Eukaryota</taxon>
        <taxon>Fungi</taxon>
        <taxon>Dikarya</taxon>
        <taxon>Ascomycota</taxon>
        <taxon>Pezizomycotina</taxon>
        <taxon>Eurotiomycetes</taxon>
        <taxon>Chaetothyriomycetidae</taxon>
        <taxon>Chaetothyriales</taxon>
        <taxon>Herpotrichiellaceae</taxon>
        <taxon>Fonsecaea</taxon>
    </lineage>
</organism>
<evidence type="ECO:0000256" key="2">
    <source>
        <dbReference type="ARBA" id="ARBA00023002"/>
    </source>
</evidence>
<proteinExistence type="inferred from homology"/>
<comment type="similarity">
    <text evidence="1">Belongs to the short-chain dehydrogenases/reductases (SDR) family.</text>
</comment>
<dbReference type="InterPro" id="IPR036291">
    <property type="entry name" value="NAD(P)-bd_dom_sf"/>
</dbReference>
<dbReference type="EMBL" id="LVCJ01000049">
    <property type="protein sequence ID" value="OAL33549.1"/>
    <property type="molecule type" value="Genomic_DNA"/>
</dbReference>
<comment type="caution">
    <text evidence="3">The sequence shown here is derived from an EMBL/GenBank/DDBJ whole genome shotgun (WGS) entry which is preliminary data.</text>
</comment>
<accession>A0A178CUK7</accession>
<dbReference type="Pfam" id="PF00106">
    <property type="entry name" value="adh_short"/>
    <property type="match status" value="1"/>
</dbReference>
<gene>
    <name evidence="3" type="ORF">AYO20_07235</name>
</gene>
<dbReference type="Proteomes" id="UP000185904">
    <property type="component" value="Unassembled WGS sequence"/>
</dbReference>
<dbReference type="AlphaFoldDB" id="A0A178CUK7"/>
<evidence type="ECO:0000313" key="4">
    <source>
        <dbReference type="Proteomes" id="UP000185904"/>
    </source>
</evidence>
<dbReference type="GO" id="GO:0016616">
    <property type="term" value="F:oxidoreductase activity, acting on the CH-OH group of donors, NAD or NADP as acceptor"/>
    <property type="evidence" value="ECO:0007669"/>
    <property type="project" value="TreeGrafter"/>
</dbReference>
<dbReference type="PRINTS" id="PR00081">
    <property type="entry name" value="GDHRDH"/>
</dbReference>
<keyword evidence="4" id="KW-1185">Reference proteome</keyword>
<dbReference type="Gene3D" id="3.40.50.720">
    <property type="entry name" value="NAD(P)-binding Rossmann-like Domain"/>
    <property type="match status" value="1"/>
</dbReference>
<reference evidence="3 4" key="1">
    <citation type="submission" date="2016-03" db="EMBL/GenBank/DDBJ databases">
        <title>The draft genome sequence of Fonsecaea nubica causative agent of cutaneous subcutaneous infection in human host.</title>
        <authorList>
            <person name="Costa F."/>
            <person name="Sybren D.H."/>
            <person name="Raittz R.T."/>
            <person name="Weiss V.A."/>
            <person name="Leao A.C."/>
            <person name="Gomes R."/>
            <person name="De Souza E.M."/>
            <person name="Pedrosa F.O."/>
            <person name="Steffens M.B."/>
            <person name="Bombassaro A."/>
            <person name="Tadra-Sfeir M.Z."/>
            <person name="Moreno L.F."/>
            <person name="Najafzadeh M.J."/>
            <person name="Felipe M.S."/>
            <person name="Teixeira M."/>
            <person name="Sun J."/>
            <person name="Xi L."/>
            <person name="Castro M.A."/>
            <person name="Vicente V.A."/>
        </authorList>
    </citation>
    <scope>NUCLEOTIDE SEQUENCE [LARGE SCALE GENOMIC DNA]</scope>
    <source>
        <strain evidence="3 4">CBS 269.64</strain>
    </source>
</reference>
<sequence length="289" mass="31325">MDGAAATAFITGGASGLGRAVTELLLQKGLVACNSIRVCVADISQDGLRSLSENLNKDETVLLPVVVDVADWDSLRQGFEKAVSHFQRIDYIFPIAGVGETRTFPNNPASTGFQPPDLRAFEVNMNGFLYTISLALQQFRRQAVNELGFRGKIIVLGSVSGLYSMPCVPMCAAARHAQVGFVRSFGTYLADEEKIFINVICPNKIRTGLNTAEAFDKIEAAGVPLIEMKTVLDEVERLLGSNTLSGAIIEIAPKIGSVVREPPAFINKESERSAEMTLELARPLHQVVR</sequence>
<keyword evidence="2" id="KW-0560">Oxidoreductase</keyword>
<dbReference type="RefSeq" id="XP_022498561.1">
    <property type="nucleotide sequence ID" value="XM_022645522.1"/>
</dbReference>
<dbReference type="GeneID" id="34590648"/>